<evidence type="ECO:0000256" key="1">
    <source>
        <dbReference type="ARBA" id="ARBA00022801"/>
    </source>
</evidence>
<feature type="domain" description="HotDog ACOT-type" evidence="3">
    <location>
        <begin position="1"/>
        <end position="66"/>
    </location>
</feature>
<dbReference type="GO" id="GO:0006637">
    <property type="term" value="P:acyl-CoA metabolic process"/>
    <property type="evidence" value="ECO:0007669"/>
    <property type="project" value="TreeGrafter"/>
</dbReference>
<dbReference type="GO" id="GO:0052816">
    <property type="term" value="F:long-chain fatty acyl-CoA hydrolase activity"/>
    <property type="evidence" value="ECO:0007669"/>
    <property type="project" value="TreeGrafter"/>
</dbReference>
<dbReference type="AlphaFoldDB" id="T1AKS1"/>
<feature type="region of interest" description="Disordered" evidence="2">
    <location>
        <begin position="86"/>
        <end position="105"/>
    </location>
</feature>
<evidence type="ECO:0000256" key="2">
    <source>
        <dbReference type="SAM" id="MobiDB-lite"/>
    </source>
</evidence>
<organism evidence="4">
    <name type="scientific">mine drainage metagenome</name>
    <dbReference type="NCBI Taxonomy" id="410659"/>
    <lineage>
        <taxon>unclassified sequences</taxon>
        <taxon>metagenomes</taxon>
        <taxon>ecological metagenomes</taxon>
    </lineage>
</organism>
<dbReference type="Pfam" id="PF03061">
    <property type="entry name" value="4HBT"/>
    <property type="match status" value="1"/>
</dbReference>
<dbReference type="PROSITE" id="PS51770">
    <property type="entry name" value="HOTDOG_ACOT"/>
    <property type="match status" value="1"/>
</dbReference>
<proteinExistence type="predicted"/>
<feature type="non-terminal residue" evidence="4">
    <location>
        <position position="1"/>
    </location>
</feature>
<reference evidence="4" key="1">
    <citation type="submission" date="2013-08" db="EMBL/GenBank/DDBJ databases">
        <authorList>
            <person name="Mendez C."/>
            <person name="Richter M."/>
            <person name="Ferrer M."/>
            <person name="Sanchez J."/>
        </authorList>
    </citation>
    <scope>NUCLEOTIDE SEQUENCE</scope>
</reference>
<dbReference type="InterPro" id="IPR033120">
    <property type="entry name" value="HOTDOG_ACOT"/>
</dbReference>
<gene>
    <name evidence="4" type="ORF">B1B_14586</name>
</gene>
<protein>
    <submittedName>
        <fullName evidence="4">Thioesterase superfamily protein</fullName>
    </submittedName>
</protein>
<comment type="caution">
    <text evidence="4">The sequence shown here is derived from an EMBL/GenBank/DDBJ whole genome shotgun (WGS) entry which is preliminary data.</text>
</comment>
<evidence type="ECO:0000313" key="4">
    <source>
        <dbReference type="EMBL" id="EQD41364.1"/>
    </source>
</evidence>
<keyword evidence="1" id="KW-0378">Hydrolase</keyword>
<dbReference type="GO" id="GO:0005737">
    <property type="term" value="C:cytoplasm"/>
    <property type="evidence" value="ECO:0007669"/>
    <property type="project" value="TreeGrafter"/>
</dbReference>
<dbReference type="InterPro" id="IPR040170">
    <property type="entry name" value="Cytosol_ACT"/>
</dbReference>
<dbReference type="Gene3D" id="3.10.129.10">
    <property type="entry name" value="Hotdog Thioesterase"/>
    <property type="match status" value="1"/>
</dbReference>
<dbReference type="CDD" id="cd03442">
    <property type="entry name" value="BFIT_BACH"/>
    <property type="match status" value="1"/>
</dbReference>
<reference evidence="4" key="2">
    <citation type="journal article" date="2014" name="ISME J.">
        <title>Microbial stratification in low pH oxic and suboxic macroscopic growths along an acid mine drainage.</title>
        <authorList>
            <person name="Mendez-Garcia C."/>
            <person name="Mesa V."/>
            <person name="Sprenger R.R."/>
            <person name="Richter M."/>
            <person name="Diez M.S."/>
            <person name="Solano J."/>
            <person name="Bargiela R."/>
            <person name="Golyshina O.V."/>
            <person name="Manteca A."/>
            <person name="Ramos J.L."/>
            <person name="Gallego J.R."/>
            <person name="Llorente I."/>
            <person name="Martins Dos Santos V.A."/>
            <person name="Jensen O.N."/>
            <person name="Pelaez A.I."/>
            <person name="Sanchez J."/>
            <person name="Ferrer M."/>
        </authorList>
    </citation>
    <scope>NUCLEOTIDE SEQUENCE</scope>
</reference>
<evidence type="ECO:0000259" key="3">
    <source>
        <dbReference type="PROSITE" id="PS51770"/>
    </source>
</evidence>
<name>T1AKS1_9ZZZZ</name>
<dbReference type="EMBL" id="AUZY01009675">
    <property type="protein sequence ID" value="EQD41364.1"/>
    <property type="molecule type" value="Genomic_DNA"/>
</dbReference>
<feature type="compositionally biased region" description="Basic and acidic residues" evidence="2">
    <location>
        <begin position="86"/>
        <end position="96"/>
    </location>
</feature>
<dbReference type="InterPro" id="IPR029069">
    <property type="entry name" value="HotDog_dom_sf"/>
</dbReference>
<dbReference type="PANTHER" id="PTHR11049">
    <property type="entry name" value="ACYL COENZYME A THIOESTER HYDROLASE"/>
    <property type="match status" value="1"/>
</dbReference>
<dbReference type="SUPFAM" id="SSF54637">
    <property type="entry name" value="Thioesterase/thiol ester dehydrase-isomerase"/>
    <property type="match status" value="1"/>
</dbReference>
<accession>T1AKS1</accession>
<dbReference type="InterPro" id="IPR006683">
    <property type="entry name" value="Thioestr_dom"/>
</dbReference>
<sequence length="105" mass="11659">VTASFDRADFIAPVHVGDLVDFDACLTFVGRSSMEVWVRVQSEPLSGGSPRLVVEAFVTMVAVDAAMRPTTVPPLRLASDAERRRFEEGRVRMEQRRRTRGPRGG</sequence>